<evidence type="ECO:0000313" key="1">
    <source>
        <dbReference type="EMBL" id="GAA5114433.1"/>
    </source>
</evidence>
<protein>
    <recommendedName>
        <fullName evidence="3">Subtilisin inhibitor-like</fullName>
    </recommendedName>
</protein>
<evidence type="ECO:0008006" key="3">
    <source>
        <dbReference type="Google" id="ProtNLM"/>
    </source>
</evidence>
<keyword evidence="2" id="KW-1185">Reference proteome</keyword>
<dbReference type="Proteomes" id="UP001500804">
    <property type="component" value="Unassembled WGS sequence"/>
</dbReference>
<reference evidence="2" key="1">
    <citation type="journal article" date="2019" name="Int. J. Syst. Evol. Microbiol.">
        <title>The Global Catalogue of Microorganisms (GCM) 10K type strain sequencing project: providing services to taxonomists for standard genome sequencing and annotation.</title>
        <authorList>
            <consortium name="The Broad Institute Genomics Platform"/>
            <consortium name="The Broad Institute Genome Sequencing Center for Infectious Disease"/>
            <person name="Wu L."/>
            <person name="Ma J."/>
        </authorList>
    </citation>
    <scope>NUCLEOTIDE SEQUENCE [LARGE SCALE GENOMIC DNA]</scope>
    <source>
        <strain evidence="2">JCM 18302</strain>
    </source>
</reference>
<evidence type="ECO:0000313" key="2">
    <source>
        <dbReference type="Proteomes" id="UP001500804"/>
    </source>
</evidence>
<organism evidence="1 2">
    <name type="scientific">Pseudonocardia adelaidensis</name>
    <dbReference type="NCBI Taxonomy" id="648754"/>
    <lineage>
        <taxon>Bacteria</taxon>
        <taxon>Bacillati</taxon>
        <taxon>Actinomycetota</taxon>
        <taxon>Actinomycetes</taxon>
        <taxon>Pseudonocardiales</taxon>
        <taxon>Pseudonocardiaceae</taxon>
        <taxon>Pseudonocardia</taxon>
    </lineage>
</organism>
<accession>A0ABP9NCL5</accession>
<proteinExistence type="predicted"/>
<sequence length="150" mass="15656">MVQNGDPTGLVTAECSEDRALPVLEVRAGNAKCHDVPGVTESYAEEQGSLYCLGPPDADPGKAINTAQVGDCAARYGSNKPFARMDCSNPDADFRILHRIAGVTPSGRECDTVSGATSRYEWALQPRGFARGASPDGVVFCLAALHAGSG</sequence>
<comment type="caution">
    <text evidence="1">The sequence shown here is derived from an EMBL/GenBank/DDBJ whole genome shotgun (WGS) entry which is preliminary data.</text>
</comment>
<name>A0ABP9NCL5_9PSEU</name>
<gene>
    <name evidence="1" type="ORF">GCM10023320_11570</name>
</gene>
<dbReference type="EMBL" id="BAABJO010000004">
    <property type="protein sequence ID" value="GAA5114433.1"/>
    <property type="molecule type" value="Genomic_DNA"/>
</dbReference>